<dbReference type="KEGG" id="dpx:DAPPUDRAFT_116480"/>
<reference evidence="1 2" key="1">
    <citation type="journal article" date="2011" name="Science">
        <title>The ecoresponsive genome of Daphnia pulex.</title>
        <authorList>
            <person name="Colbourne J.K."/>
            <person name="Pfrender M.E."/>
            <person name="Gilbert D."/>
            <person name="Thomas W.K."/>
            <person name="Tucker A."/>
            <person name="Oakley T.H."/>
            <person name="Tokishita S."/>
            <person name="Aerts A."/>
            <person name="Arnold G.J."/>
            <person name="Basu M.K."/>
            <person name="Bauer D.J."/>
            <person name="Caceres C.E."/>
            <person name="Carmel L."/>
            <person name="Casola C."/>
            <person name="Choi J.H."/>
            <person name="Detter J.C."/>
            <person name="Dong Q."/>
            <person name="Dusheyko S."/>
            <person name="Eads B.D."/>
            <person name="Frohlich T."/>
            <person name="Geiler-Samerotte K.A."/>
            <person name="Gerlach D."/>
            <person name="Hatcher P."/>
            <person name="Jogdeo S."/>
            <person name="Krijgsveld J."/>
            <person name="Kriventseva E.V."/>
            <person name="Kultz D."/>
            <person name="Laforsch C."/>
            <person name="Lindquist E."/>
            <person name="Lopez J."/>
            <person name="Manak J.R."/>
            <person name="Muller J."/>
            <person name="Pangilinan J."/>
            <person name="Patwardhan R.P."/>
            <person name="Pitluck S."/>
            <person name="Pritham E.J."/>
            <person name="Rechtsteiner A."/>
            <person name="Rho M."/>
            <person name="Rogozin I.B."/>
            <person name="Sakarya O."/>
            <person name="Salamov A."/>
            <person name="Schaack S."/>
            <person name="Shapiro H."/>
            <person name="Shiga Y."/>
            <person name="Skalitzky C."/>
            <person name="Smith Z."/>
            <person name="Souvorov A."/>
            <person name="Sung W."/>
            <person name="Tang Z."/>
            <person name="Tsuchiya D."/>
            <person name="Tu H."/>
            <person name="Vos H."/>
            <person name="Wang M."/>
            <person name="Wolf Y.I."/>
            <person name="Yamagata H."/>
            <person name="Yamada T."/>
            <person name="Ye Y."/>
            <person name="Shaw J.R."/>
            <person name="Andrews J."/>
            <person name="Crease T.J."/>
            <person name="Tang H."/>
            <person name="Lucas S.M."/>
            <person name="Robertson H.M."/>
            <person name="Bork P."/>
            <person name="Koonin E.V."/>
            <person name="Zdobnov E.M."/>
            <person name="Grigoriev I.V."/>
            <person name="Lynch M."/>
            <person name="Boore J.L."/>
        </authorList>
    </citation>
    <scope>NUCLEOTIDE SEQUENCE [LARGE SCALE GENOMIC DNA]</scope>
</reference>
<dbReference type="AlphaFoldDB" id="E9HPI6"/>
<name>E9HPI6_DAPPU</name>
<dbReference type="HOGENOM" id="CLU_1596193_0_0_1"/>
<dbReference type="InParanoid" id="E9HPI6"/>
<dbReference type="EMBL" id="GL732707">
    <property type="protein sequence ID" value="EFX66345.1"/>
    <property type="molecule type" value="Genomic_DNA"/>
</dbReference>
<gene>
    <name evidence="1" type="ORF">DAPPUDRAFT_116480</name>
</gene>
<proteinExistence type="predicted"/>
<organism evidence="1 2">
    <name type="scientific">Daphnia pulex</name>
    <name type="common">Water flea</name>
    <dbReference type="NCBI Taxonomy" id="6669"/>
    <lineage>
        <taxon>Eukaryota</taxon>
        <taxon>Metazoa</taxon>
        <taxon>Ecdysozoa</taxon>
        <taxon>Arthropoda</taxon>
        <taxon>Crustacea</taxon>
        <taxon>Branchiopoda</taxon>
        <taxon>Diplostraca</taxon>
        <taxon>Cladocera</taxon>
        <taxon>Anomopoda</taxon>
        <taxon>Daphniidae</taxon>
        <taxon>Daphnia</taxon>
    </lineage>
</organism>
<accession>E9HPI6</accession>
<evidence type="ECO:0000313" key="2">
    <source>
        <dbReference type="Proteomes" id="UP000000305"/>
    </source>
</evidence>
<dbReference type="Proteomes" id="UP000000305">
    <property type="component" value="Unassembled WGS sequence"/>
</dbReference>
<evidence type="ECO:0000313" key="1">
    <source>
        <dbReference type="EMBL" id="EFX66345.1"/>
    </source>
</evidence>
<sequence length="167" mass="18368">MQMMAKTKNKKEVEVLDEPEINRPDNFFGDIDDVFRVCVGALAAGCTQTPRITENDFGSTTTTTTTAAHQWQLEIEEAQLFVPVPPADCVACVSENPRLEKAEAKRRDVSQAEAIKRTVTRNIQPSVDMSNTLVCWMAFLALHLKGKRANKELDTSSSSSSSSSCSP</sequence>
<keyword evidence="2" id="KW-1185">Reference proteome</keyword>
<protein>
    <submittedName>
        <fullName evidence="1">Uncharacterized protein</fullName>
    </submittedName>
</protein>